<dbReference type="EMBL" id="PGCJ01000130">
    <property type="protein sequence ID" value="PLW45207.1"/>
    <property type="molecule type" value="Genomic_DNA"/>
</dbReference>
<dbReference type="AlphaFoldDB" id="A0A2N5V5D0"/>
<reference evidence="1 2" key="1">
    <citation type="submission" date="2017-11" db="EMBL/GenBank/DDBJ databases">
        <title>De novo assembly and phasing of dikaryotic genomes from two isolates of Puccinia coronata f. sp. avenae, the causal agent of oat crown rust.</title>
        <authorList>
            <person name="Miller M.E."/>
            <person name="Zhang Y."/>
            <person name="Omidvar V."/>
            <person name="Sperschneider J."/>
            <person name="Schwessinger B."/>
            <person name="Raley C."/>
            <person name="Palmer J.M."/>
            <person name="Garnica D."/>
            <person name="Upadhyaya N."/>
            <person name="Rathjen J."/>
            <person name="Taylor J.M."/>
            <person name="Park R.F."/>
            <person name="Dodds P.N."/>
            <person name="Hirsch C.D."/>
            <person name="Kianian S.F."/>
            <person name="Figueroa M."/>
        </authorList>
    </citation>
    <scope>NUCLEOTIDE SEQUENCE [LARGE SCALE GENOMIC DNA]</scope>
    <source>
        <strain evidence="1">12NC29</strain>
    </source>
</reference>
<sequence length="195" mass="22849">MKPFHHLEITLNTLHTTHPKSSTKKKHEDAKVLLPNSKANHHDLDPPHCHLKRKDIETHGEDLYNRFRELHKRVPNYEVFLQKVEPEVLKKYVEDLEKLKDTLSTATDKRYSTSAHEFNEWWRKLLTRSLLFKDIVMLYDIKNDPELQQEVSRLAFFKKYPTLSQGGSPIDHGRRVAALDAHSRLQAEALFAPTP</sequence>
<protein>
    <submittedName>
        <fullName evidence="1">Uncharacterized protein</fullName>
    </submittedName>
</protein>
<gene>
    <name evidence="1" type="ORF">PCANC_11293</name>
</gene>
<name>A0A2N5V5D0_9BASI</name>
<dbReference type="Proteomes" id="UP000235388">
    <property type="component" value="Unassembled WGS sequence"/>
</dbReference>
<proteinExistence type="predicted"/>
<keyword evidence="2" id="KW-1185">Reference proteome</keyword>
<evidence type="ECO:0000313" key="2">
    <source>
        <dbReference type="Proteomes" id="UP000235388"/>
    </source>
</evidence>
<organism evidence="1 2">
    <name type="scientific">Puccinia coronata f. sp. avenae</name>
    <dbReference type="NCBI Taxonomy" id="200324"/>
    <lineage>
        <taxon>Eukaryota</taxon>
        <taxon>Fungi</taxon>
        <taxon>Dikarya</taxon>
        <taxon>Basidiomycota</taxon>
        <taxon>Pucciniomycotina</taxon>
        <taxon>Pucciniomycetes</taxon>
        <taxon>Pucciniales</taxon>
        <taxon>Pucciniaceae</taxon>
        <taxon>Puccinia</taxon>
    </lineage>
</organism>
<accession>A0A2N5V5D0</accession>
<dbReference type="STRING" id="200324.A0A2N5V5D0"/>
<comment type="caution">
    <text evidence="1">The sequence shown here is derived from an EMBL/GenBank/DDBJ whole genome shotgun (WGS) entry which is preliminary data.</text>
</comment>
<evidence type="ECO:0000313" key="1">
    <source>
        <dbReference type="EMBL" id="PLW45207.1"/>
    </source>
</evidence>